<dbReference type="Gene3D" id="3.90.120.10">
    <property type="entry name" value="DNA Methylase, subunit A, domain 2"/>
    <property type="match status" value="1"/>
</dbReference>
<organism evidence="9 10">
    <name type="scientific">Paraburkholderia phenazinium</name>
    <dbReference type="NCBI Taxonomy" id="60549"/>
    <lineage>
        <taxon>Bacteria</taxon>
        <taxon>Pseudomonadati</taxon>
        <taxon>Pseudomonadota</taxon>
        <taxon>Betaproteobacteria</taxon>
        <taxon>Burkholderiales</taxon>
        <taxon>Burkholderiaceae</taxon>
        <taxon>Paraburkholderia</taxon>
    </lineage>
</organism>
<evidence type="ECO:0000256" key="4">
    <source>
        <dbReference type="ARBA" id="ARBA00022691"/>
    </source>
</evidence>
<dbReference type="EMBL" id="FNCJ01000035">
    <property type="protein sequence ID" value="SDI80497.1"/>
    <property type="molecule type" value="Genomic_DNA"/>
</dbReference>
<evidence type="ECO:0000256" key="6">
    <source>
        <dbReference type="ARBA" id="ARBA00047422"/>
    </source>
</evidence>
<evidence type="ECO:0000256" key="3">
    <source>
        <dbReference type="ARBA" id="ARBA00022679"/>
    </source>
</evidence>
<reference evidence="9 10" key="1">
    <citation type="submission" date="2016-10" db="EMBL/GenBank/DDBJ databases">
        <authorList>
            <person name="de Groot N.N."/>
        </authorList>
    </citation>
    <scope>NUCLEOTIDE SEQUENCE [LARGE SCALE GENOMIC DNA]</scope>
    <source>
        <strain evidence="9 10">LMG 2247</strain>
    </source>
</reference>
<evidence type="ECO:0000256" key="8">
    <source>
        <dbReference type="RuleBase" id="RU000416"/>
    </source>
</evidence>
<dbReference type="AlphaFoldDB" id="A0A1G8NK58"/>
<dbReference type="GO" id="GO:0003886">
    <property type="term" value="F:DNA (cytosine-5-)-methyltransferase activity"/>
    <property type="evidence" value="ECO:0007669"/>
    <property type="project" value="UniProtKB-EC"/>
</dbReference>
<dbReference type="OrthoDB" id="9813719at2"/>
<dbReference type="PROSITE" id="PS00095">
    <property type="entry name" value="C5_MTASE_2"/>
    <property type="match status" value="1"/>
</dbReference>
<keyword evidence="4 7" id="KW-0949">S-adenosyl-L-methionine</keyword>
<evidence type="ECO:0000256" key="7">
    <source>
        <dbReference type="PROSITE-ProRule" id="PRU01016"/>
    </source>
</evidence>
<dbReference type="GO" id="GO:0009307">
    <property type="term" value="P:DNA restriction-modification system"/>
    <property type="evidence" value="ECO:0007669"/>
    <property type="project" value="UniProtKB-KW"/>
</dbReference>
<dbReference type="GO" id="GO:0003677">
    <property type="term" value="F:DNA binding"/>
    <property type="evidence" value="ECO:0007669"/>
    <property type="project" value="TreeGrafter"/>
</dbReference>
<dbReference type="PANTHER" id="PTHR10629">
    <property type="entry name" value="CYTOSINE-SPECIFIC METHYLTRANSFERASE"/>
    <property type="match status" value="1"/>
</dbReference>
<keyword evidence="5" id="KW-0680">Restriction system</keyword>
<dbReference type="PANTHER" id="PTHR10629:SF52">
    <property type="entry name" value="DNA (CYTOSINE-5)-METHYLTRANSFERASE 1"/>
    <property type="match status" value="1"/>
</dbReference>
<dbReference type="Proteomes" id="UP000199706">
    <property type="component" value="Unassembled WGS sequence"/>
</dbReference>
<sequence length="348" mass="38323">MTIKVFDFFSGCGGTSCGFNKAGLDVAFGLDIDPDAAATFRLNFPGAAFHEGDICSLPTDALATLIGPRRDPLLFSGCAPCQPFSKQNRQRKKSDPRRKLLSEFARFVQAWLPEYVFIENVPGMQKIRTADGPLGGFTKLLSSLGYSVDIGIVPALWFGVPQTRERLVLLASRIGTVGLPKPTHGTSKKPFATVQDWIADLPPLQAGEESRDDPDHRAAHLSDLNLQRIKATPEGGGRQHWPKELWLACHSDYSGHTDVYGRLSWAKPAAGLTTRCISYSNGRFGHPEQHRAISVREAACLQTFPRKYRFIGSLESKARQIGNAVPPEMARAIGAHIRQFHARECRSD</sequence>
<dbReference type="GO" id="GO:0032259">
    <property type="term" value="P:methylation"/>
    <property type="evidence" value="ECO:0007669"/>
    <property type="project" value="UniProtKB-KW"/>
</dbReference>
<dbReference type="InterPro" id="IPR031303">
    <property type="entry name" value="C5_meth_CS"/>
</dbReference>
<dbReference type="InterPro" id="IPR050390">
    <property type="entry name" value="C5-Methyltransferase"/>
</dbReference>
<dbReference type="EC" id="2.1.1.37" evidence="1"/>
<evidence type="ECO:0000256" key="2">
    <source>
        <dbReference type="ARBA" id="ARBA00022603"/>
    </source>
</evidence>
<accession>A0A1G8NK58</accession>
<dbReference type="SUPFAM" id="SSF53335">
    <property type="entry name" value="S-adenosyl-L-methionine-dependent methyltransferases"/>
    <property type="match status" value="1"/>
</dbReference>
<dbReference type="PROSITE" id="PS51679">
    <property type="entry name" value="SAM_MT_C5"/>
    <property type="match status" value="1"/>
</dbReference>
<comment type="catalytic activity">
    <reaction evidence="6">
        <text>a 2'-deoxycytidine in DNA + S-adenosyl-L-methionine = a 5-methyl-2'-deoxycytidine in DNA + S-adenosyl-L-homocysteine + H(+)</text>
        <dbReference type="Rhea" id="RHEA:13681"/>
        <dbReference type="Rhea" id="RHEA-COMP:11369"/>
        <dbReference type="Rhea" id="RHEA-COMP:11370"/>
        <dbReference type="ChEBI" id="CHEBI:15378"/>
        <dbReference type="ChEBI" id="CHEBI:57856"/>
        <dbReference type="ChEBI" id="CHEBI:59789"/>
        <dbReference type="ChEBI" id="CHEBI:85452"/>
        <dbReference type="ChEBI" id="CHEBI:85454"/>
        <dbReference type="EC" id="2.1.1.37"/>
    </reaction>
</comment>
<dbReference type="InterPro" id="IPR029063">
    <property type="entry name" value="SAM-dependent_MTases_sf"/>
</dbReference>
<protein>
    <recommendedName>
        <fullName evidence="1">DNA (cytosine-5-)-methyltransferase</fullName>
        <ecNumber evidence="1">2.1.1.37</ecNumber>
    </recommendedName>
</protein>
<dbReference type="GO" id="GO:0044027">
    <property type="term" value="P:negative regulation of gene expression via chromosomal CpG island methylation"/>
    <property type="evidence" value="ECO:0007669"/>
    <property type="project" value="TreeGrafter"/>
</dbReference>
<name>A0A1G8NK58_9BURK</name>
<dbReference type="NCBIfam" id="TIGR00675">
    <property type="entry name" value="dcm"/>
    <property type="match status" value="1"/>
</dbReference>
<evidence type="ECO:0000256" key="1">
    <source>
        <dbReference type="ARBA" id="ARBA00011975"/>
    </source>
</evidence>
<keyword evidence="2 7" id="KW-0489">Methyltransferase</keyword>
<keyword evidence="3 7" id="KW-0808">Transferase</keyword>
<evidence type="ECO:0000256" key="5">
    <source>
        <dbReference type="ARBA" id="ARBA00022747"/>
    </source>
</evidence>
<evidence type="ECO:0000313" key="9">
    <source>
        <dbReference type="EMBL" id="SDI80497.1"/>
    </source>
</evidence>
<feature type="active site" evidence="7">
    <location>
        <position position="81"/>
    </location>
</feature>
<dbReference type="Gene3D" id="3.40.50.150">
    <property type="entry name" value="Vaccinia Virus protein VP39"/>
    <property type="match status" value="1"/>
</dbReference>
<dbReference type="RefSeq" id="WP_090695889.1">
    <property type="nucleotide sequence ID" value="NZ_FNCJ01000035.1"/>
</dbReference>
<evidence type="ECO:0000313" key="10">
    <source>
        <dbReference type="Proteomes" id="UP000199706"/>
    </source>
</evidence>
<dbReference type="Pfam" id="PF00145">
    <property type="entry name" value="DNA_methylase"/>
    <property type="match status" value="1"/>
</dbReference>
<gene>
    <name evidence="9" type="ORF">SAMN05216466_13536</name>
</gene>
<dbReference type="PRINTS" id="PR00105">
    <property type="entry name" value="C5METTRFRASE"/>
</dbReference>
<proteinExistence type="inferred from homology"/>
<dbReference type="InterPro" id="IPR001525">
    <property type="entry name" value="C5_MeTfrase"/>
</dbReference>
<comment type="similarity">
    <text evidence="7 8">Belongs to the class I-like SAM-binding methyltransferase superfamily. C5-methyltransferase family.</text>
</comment>